<evidence type="ECO:0000313" key="1">
    <source>
        <dbReference type="EMBL" id="MQM09141.1"/>
    </source>
</evidence>
<dbReference type="PANTHER" id="PTHR31257">
    <property type="entry name" value="RICIN B-LIKE LECTIN EULS3"/>
    <property type="match status" value="1"/>
</dbReference>
<reference evidence="1" key="1">
    <citation type="submission" date="2017-07" db="EMBL/GenBank/DDBJ databases">
        <title>Taro Niue Genome Assembly and Annotation.</title>
        <authorList>
            <person name="Atibalentja N."/>
            <person name="Keating K."/>
            <person name="Fields C.J."/>
        </authorList>
    </citation>
    <scope>NUCLEOTIDE SEQUENCE</scope>
    <source>
        <strain evidence="1">Niue_2</strain>
        <tissue evidence="1">Leaf</tissue>
    </source>
</reference>
<dbReference type="PANTHER" id="PTHR31257:SF2">
    <property type="entry name" value="RICIN B-LIKE LECTIN EULS3"/>
    <property type="match status" value="1"/>
</dbReference>
<dbReference type="InterPro" id="IPR035992">
    <property type="entry name" value="Ricin_B-like_lectins"/>
</dbReference>
<dbReference type="SUPFAM" id="SSF50370">
    <property type="entry name" value="Ricin B-like lectins"/>
    <property type="match status" value="1"/>
</dbReference>
<accession>A0A843WV97</accession>
<dbReference type="AlphaFoldDB" id="A0A843WV97"/>
<dbReference type="Gene3D" id="2.80.10.50">
    <property type="match status" value="1"/>
</dbReference>
<dbReference type="Proteomes" id="UP000652761">
    <property type="component" value="Unassembled WGS sequence"/>
</dbReference>
<proteinExistence type="predicted"/>
<sequence>MEFLVGKHLSAGGPQTVRLSVQASTDYSLTIREGIAVLVPTDQDDPLQSWIKVDQWMKDETGLPGFALVNKATGLAIKHPVAAHRPLQLVPYYSPYYLDETVLWTGSNVDGAGYKAIRMINNVHLNLDAFFDDGRRVHGGVLIGVWEWNDGGNQKWKIVANCKFPDTHTNTPQLIVASLYIQLHAASSGPPCLR</sequence>
<name>A0A843WV97_COLES</name>
<organism evidence="1 2">
    <name type="scientific">Colocasia esculenta</name>
    <name type="common">Wild taro</name>
    <name type="synonym">Arum esculentum</name>
    <dbReference type="NCBI Taxonomy" id="4460"/>
    <lineage>
        <taxon>Eukaryota</taxon>
        <taxon>Viridiplantae</taxon>
        <taxon>Streptophyta</taxon>
        <taxon>Embryophyta</taxon>
        <taxon>Tracheophyta</taxon>
        <taxon>Spermatophyta</taxon>
        <taxon>Magnoliopsida</taxon>
        <taxon>Liliopsida</taxon>
        <taxon>Araceae</taxon>
        <taxon>Aroideae</taxon>
        <taxon>Colocasieae</taxon>
        <taxon>Colocasia</taxon>
    </lineage>
</organism>
<comment type="caution">
    <text evidence="1">The sequence shown here is derived from an EMBL/GenBank/DDBJ whole genome shotgun (WGS) entry which is preliminary data.</text>
</comment>
<dbReference type="OrthoDB" id="7769065at2759"/>
<dbReference type="EMBL" id="NMUH01004299">
    <property type="protein sequence ID" value="MQM09141.1"/>
    <property type="molecule type" value="Genomic_DNA"/>
</dbReference>
<dbReference type="InterPro" id="IPR040249">
    <property type="entry name" value="Ricin_B-like_lectin_EULS3-like"/>
</dbReference>
<evidence type="ECO:0000313" key="2">
    <source>
        <dbReference type="Proteomes" id="UP000652761"/>
    </source>
</evidence>
<keyword evidence="2" id="KW-1185">Reference proteome</keyword>
<gene>
    <name evidence="1" type="ORF">Taro_042008</name>
</gene>
<evidence type="ECO:0008006" key="3">
    <source>
        <dbReference type="Google" id="ProtNLM"/>
    </source>
</evidence>
<protein>
    <recommendedName>
        <fullName evidence="3">Ricin B lectin domain-containing protein</fullName>
    </recommendedName>
</protein>
<dbReference type="CDD" id="cd23431">
    <property type="entry name" value="beta-trefoil_Ricin_AtEULS3-like"/>
    <property type="match status" value="1"/>
</dbReference>